<sequence length="220" mass="23875">MNIARVGGCLTSHYLFDPYSCLQHYKRAFKLLLQLKRGGGKLLVVGRRHQTDIALQRHFPGLAAASAAAAVGPHTRQLLSAAPAHYSALICQDCVAFAPYLYGLNLPVLGVCTPREVHEHPEILKVVDYLIPHTSNRPDTALRKLLETQILEEAADSASGKREDVEGKSHPRIEALGCACAKRAVAHAFVSEDFSRTASQAVLDGGLVSGGSWEMPRTPF</sequence>
<name>A0A6P6S205_9EIME</name>
<protein>
    <submittedName>
        <fullName evidence="2">Uncharacterized protein LOC113147440</fullName>
    </submittedName>
</protein>
<dbReference type="OrthoDB" id="420623at2759"/>
<dbReference type="GeneID" id="113147440"/>
<reference evidence="2" key="1">
    <citation type="submission" date="2025-08" db="UniProtKB">
        <authorList>
            <consortium name="RefSeq"/>
        </authorList>
    </citation>
    <scope>IDENTIFICATION</scope>
</reference>
<evidence type="ECO:0000313" key="2">
    <source>
        <dbReference type="RefSeq" id="XP_026193834.1"/>
    </source>
</evidence>
<dbReference type="Proteomes" id="UP000515125">
    <property type="component" value="Unplaced"/>
</dbReference>
<proteinExistence type="predicted"/>
<gene>
    <name evidence="2" type="primary">LOC113147440</name>
</gene>
<accession>A0A6P6S205</accession>
<dbReference type="AlphaFoldDB" id="A0A6P6S205"/>
<keyword evidence="1" id="KW-1185">Reference proteome</keyword>
<evidence type="ECO:0000313" key="1">
    <source>
        <dbReference type="Proteomes" id="UP000515125"/>
    </source>
</evidence>
<organism evidence="1 2">
    <name type="scientific">Cyclospora cayetanensis</name>
    <dbReference type="NCBI Taxonomy" id="88456"/>
    <lineage>
        <taxon>Eukaryota</taxon>
        <taxon>Sar</taxon>
        <taxon>Alveolata</taxon>
        <taxon>Apicomplexa</taxon>
        <taxon>Conoidasida</taxon>
        <taxon>Coccidia</taxon>
        <taxon>Eucoccidiorida</taxon>
        <taxon>Eimeriorina</taxon>
        <taxon>Eimeriidae</taxon>
        <taxon>Cyclospora</taxon>
    </lineage>
</organism>
<dbReference type="RefSeq" id="XP_026193834.1">
    <property type="nucleotide sequence ID" value="XM_026338049.1"/>
</dbReference>